<dbReference type="PROSITE" id="PS00194">
    <property type="entry name" value="THIOREDOXIN_1"/>
    <property type="match status" value="1"/>
</dbReference>
<name>A0A6J6AIG9_9ZZZZ</name>
<evidence type="ECO:0000313" key="7">
    <source>
        <dbReference type="EMBL" id="CAB4667602.1"/>
    </source>
</evidence>
<dbReference type="GO" id="GO:0005829">
    <property type="term" value="C:cytosol"/>
    <property type="evidence" value="ECO:0007669"/>
    <property type="project" value="TreeGrafter"/>
</dbReference>
<dbReference type="EMBL" id="CAFBQH010000028">
    <property type="protein sequence ID" value="CAB5048011.1"/>
    <property type="molecule type" value="Genomic_DNA"/>
</dbReference>
<organism evidence="6">
    <name type="scientific">freshwater metagenome</name>
    <dbReference type="NCBI Taxonomy" id="449393"/>
    <lineage>
        <taxon>unclassified sequences</taxon>
        <taxon>metagenomes</taxon>
        <taxon>ecological metagenomes</taxon>
    </lineage>
</organism>
<proteinExistence type="predicted"/>
<evidence type="ECO:0000256" key="2">
    <source>
        <dbReference type="ARBA" id="ARBA00022982"/>
    </source>
</evidence>
<dbReference type="PROSITE" id="PS51352">
    <property type="entry name" value="THIOREDOXIN_2"/>
    <property type="match status" value="1"/>
</dbReference>
<evidence type="ECO:0000313" key="8">
    <source>
        <dbReference type="EMBL" id="CAB5048011.1"/>
    </source>
</evidence>
<keyword evidence="4" id="KW-0676">Redox-active center</keyword>
<dbReference type="Gene3D" id="3.40.30.10">
    <property type="entry name" value="Glutaredoxin"/>
    <property type="match status" value="1"/>
</dbReference>
<evidence type="ECO:0000313" key="6">
    <source>
        <dbReference type="EMBL" id="CAB4368440.1"/>
    </source>
</evidence>
<keyword evidence="1" id="KW-0813">Transport</keyword>
<dbReference type="CDD" id="cd02947">
    <property type="entry name" value="TRX_family"/>
    <property type="match status" value="1"/>
</dbReference>
<dbReference type="InterPro" id="IPR017937">
    <property type="entry name" value="Thioredoxin_CS"/>
</dbReference>
<dbReference type="PANTHER" id="PTHR45663:SF11">
    <property type="entry name" value="GEO12009P1"/>
    <property type="match status" value="1"/>
</dbReference>
<gene>
    <name evidence="7" type="ORF">UFOPK2334_00331</name>
    <name evidence="6" type="ORF">UFOPK4179_01241</name>
    <name evidence="8" type="ORF">UFOPK4293_00609</name>
</gene>
<dbReference type="PRINTS" id="PR00421">
    <property type="entry name" value="THIOREDOXIN"/>
</dbReference>
<evidence type="ECO:0000256" key="3">
    <source>
        <dbReference type="ARBA" id="ARBA00023157"/>
    </source>
</evidence>
<dbReference type="InterPro" id="IPR013766">
    <property type="entry name" value="Thioredoxin_domain"/>
</dbReference>
<keyword evidence="3" id="KW-1015">Disulfide bond</keyword>
<dbReference type="NCBIfam" id="TIGR01068">
    <property type="entry name" value="thioredoxin"/>
    <property type="match status" value="1"/>
</dbReference>
<dbReference type="EMBL" id="CAEZXA010000016">
    <property type="protein sequence ID" value="CAB4667602.1"/>
    <property type="molecule type" value="Genomic_DNA"/>
</dbReference>
<dbReference type="PANTHER" id="PTHR45663">
    <property type="entry name" value="GEO12009P1"/>
    <property type="match status" value="1"/>
</dbReference>
<dbReference type="PIRSF" id="PIRSF000077">
    <property type="entry name" value="Thioredoxin"/>
    <property type="match status" value="1"/>
</dbReference>
<dbReference type="FunFam" id="3.40.30.10:FF:000001">
    <property type="entry name" value="Thioredoxin"/>
    <property type="match status" value="1"/>
</dbReference>
<protein>
    <submittedName>
        <fullName evidence="6">Unannotated protein</fullName>
    </submittedName>
</protein>
<evidence type="ECO:0000256" key="1">
    <source>
        <dbReference type="ARBA" id="ARBA00022448"/>
    </source>
</evidence>
<feature type="domain" description="Thioredoxin" evidence="5">
    <location>
        <begin position="1"/>
        <end position="109"/>
    </location>
</feature>
<dbReference type="GO" id="GO:0015035">
    <property type="term" value="F:protein-disulfide reductase activity"/>
    <property type="evidence" value="ECO:0007669"/>
    <property type="project" value="InterPro"/>
</dbReference>
<dbReference type="Pfam" id="PF00085">
    <property type="entry name" value="Thioredoxin"/>
    <property type="match status" value="1"/>
</dbReference>
<reference evidence="6" key="1">
    <citation type="submission" date="2020-05" db="EMBL/GenBank/DDBJ databases">
        <authorList>
            <person name="Chiriac C."/>
            <person name="Salcher M."/>
            <person name="Ghai R."/>
            <person name="Kavagutti S V."/>
        </authorList>
    </citation>
    <scope>NUCLEOTIDE SEQUENCE</scope>
</reference>
<sequence length="109" mass="12045">MAITLTSSTFDEVVNSSDTPILVDFWAEWCGPCKQIAPILDQIAAEMPDRITIAKLNVDDYGDIAGRFNVMSIPTMLLFHKGEIKTKIVGAMPKGRMLEELSKFLPASQ</sequence>
<evidence type="ECO:0000259" key="5">
    <source>
        <dbReference type="PROSITE" id="PS51352"/>
    </source>
</evidence>
<keyword evidence="2" id="KW-0249">Electron transport</keyword>
<accession>A0A6J6AIG9</accession>
<evidence type="ECO:0000256" key="4">
    <source>
        <dbReference type="ARBA" id="ARBA00023284"/>
    </source>
</evidence>
<dbReference type="AlphaFoldDB" id="A0A6J6AIG9"/>
<dbReference type="InterPro" id="IPR005746">
    <property type="entry name" value="Thioredoxin"/>
</dbReference>
<dbReference type="SUPFAM" id="SSF52833">
    <property type="entry name" value="Thioredoxin-like"/>
    <property type="match status" value="1"/>
</dbReference>
<dbReference type="EMBL" id="CAETWZ010000156">
    <property type="protein sequence ID" value="CAB4368440.1"/>
    <property type="molecule type" value="Genomic_DNA"/>
</dbReference>
<dbReference type="InterPro" id="IPR036249">
    <property type="entry name" value="Thioredoxin-like_sf"/>
</dbReference>
<dbReference type="GO" id="GO:0045454">
    <property type="term" value="P:cell redox homeostasis"/>
    <property type="evidence" value="ECO:0007669"/>
    <property type="project" value="TreeGrafter"/>
</dbReference>